<dbReference type="EMBL" id="JABZEO010000005">
    <property type="protein sequence ID" value="NVZ09357.1"/>
    <property type="molecule type" value="Genomic_DNA"/>
</dbReference>
<proteinExistence type="predicted"/>
<evidence type="ECO:0000313" key="2">
    <source>
        <dbReference type="EMBL" id="NVZ09357.1"/>
    </source>
</evidence>
<keyword evidence="3" id="KW-1185">Reference proteome</keyword>
<dbReference type="SUPFAM" id="SSF56935">
    <property type="entry name" value="Porins"/>
    <property type="match status" value="1"/>
</dbReference>
<reference evidence="2 3" key="1">
    <citation type="submission" date="2020-06" db="EMBL/GenBank/DDBJ databases">
        <title>Whole-genome sequence of Allochromatium humboldtianum DSM 21881, type strain.</title>
        <authorList>
            <person name="Kyndt J.A."/>
            <person name="Meyer T.E."/>
        </authorList>
    </citation>
    <scope>NUCLEOTIDE SEQUENCE [LARGE SCALE GENOMIC DNA]</scope>
    <source>
        <strain evidence="2 3">DSM 21881</strain>
    </source>
</reference>
<protein>
    <recommendedName>
        <fullName evidence="4">DUF560 domain-containing protein</fullName>
    </recommendedName>
</protein>
<comment type="caution">
    <text evidence="2">The sequence shown here is derived from an EMBL/GenBank/DDBJ whole genome shotgun (WGS) entry which is preliminary data.</text>
</comment>
<dbReference type="AlphaFoldDB" id="A0A850RDG7"/>
<name>A0A850RDG7_9GAMM</name>
<dbReference type="Proteomes" id="UP000592294">
    <property type="component" value="Unassembled WGS sequence"/>
</dbReference>
<sequence>MDASIALGFDSNPAQTRTGPDLAFTRYAVEASRSWSANAGQAFSLGGGGWYRDYEAANDAYRLNLLSEWSRESASGLGLWRLNLAGSAYRDALVPADERDEAGVGARYDHLISARYTLGLSVDVRQLDYLHPALPWAGRPGGASNSGSKHGETGRNRSSQMARHRDDTRLELGLDLTRHWSPDLSTRFALAYAENDSSVHLESYRRPGLSGSLRLEPSEDWQVEAAVSGSLTLYTKTPSHREREDRQFGLSLALRRRFAAPPGDGAEWQCRLTWLDSDSTLADYSFQQWVTECGLSWSLR</sequence>
<evidence type="ECO:0008006" key="4">
    <source>
        <dbReference type="Google" id="ProtNLM"/>
    </source>
</evidence>
<dbReference type="RefSeq" id="WP_176976121.1">
    <property type="nucleotide sequence ID" value="NZ_JABZEO010000005.1"/>
</dbReference>
<accession>A0A850RDG7</accession>
<feature type="region of interest" description="Disordered" evidence="1">
    <location>
        <begin position="138"/>
        <end position="164"/>
    </location>
</feature>
<gene>
    <name evidence="2" type="ORF">HW932_08790</name>
</gene>
<evidence type="ECO:0000313" key="3">
    <source>
        <dbReference type="Proteomes" id="UP000592294"/>
    </source>
</evidence>
<evidence type="ECO:0000256" key="1">
    <source>
        <dbReference type="SAM" id="MobiDB-lite"/>
    </source>
</evidence>
<organism evidence="2 3">
    <name type="scientific">Allochromatium humboldtianum</name>
    <dbReference type="NCBI Taxonomy" id="504901"/>
    <lineage>
        <taxon>Bacteria</taxon>
        <taxon>Pseudomonadati</taxon>
        <taxon>Pseudomonadota</taxon>
        <taxon>Gammaproteobacteria</taxon>
        <taxon>Chromatiales</taxon>
        <taxon>Chromatiaceae</taxon>
        <taxon>Allochromatium</taxon>
    </lineage>
</organism>